<sequence length="328" mass="35596">MFKPRIIGIMIGGLLLALGLIIVLQLLDVFSRISGEQEKAQKSETIEAVAPLGVRPTVFTDISEVTNGLNKLLRISGSAEPNSVIVILDRGERLRQIRSDEDGNWRVALETDDDQPMVIEAVLFNEGGVTVRGDETIYRVVLPGEAKPVIVDDTVVIEAELVPRPTLIMVSAPGGPTRIVRSPFGGSPTNGPLTMGPIDYDDAGGVIFSGTTSEEGRVRLYANDAAIGETRVGAGGRWNFIAGRMLPRGEYDVRAELIRTNAERIHVTVPFELLPPTNSQVPAGIPMVRFEPFRWQLRRELLGGGTQSTVIFAPIEADPIIPDNGDKE</sequence>
<keyword evidence="1" id="KW-1133">Transmembrane helix</keyword>
<proteinExistence type="predicted"/>
<reference evidence="2 3" key="1">
    <citation type="submission" date="2018-10" db="EMBL/GenBank/DDBJ databases">
        <title>Genomic Encyclopedia of Type Strains, Phase IV (KMG-IV): sequencing the most valuable type-strain genomes for metagenomic binning, comparative biology and taxonomic classification.</title>
        <authorList>
            <person name="Goeker M."/>
        </authorList>
    </citation>
    <scope>NUCLEOTIDE SEQUENCE [LARGE SCALE GENOMIC DNA]</scope>
    <source>
        <strain evidence="2 3">DSM 22008</strain>
    </source>
</reference>
<evidence type="ECO:0000313" key="2">
    <source>
        <dbReference type="EMBL" id="RKQ70731.1"/>
    </source>
</evidence>
<gene>
    <name evidence="2" type="ORF">DES40_0030</name>
</gene>
<evidence type="ECO:0008006" key="4">
    <source>
        <dbReference type="Google" id="ProtNLM"/>
    </source>
</evidence>
<dbReference type="InterPro" id="IPR013783">
    <property type="entry name" value="Ig-like_fold"/>
</dbReference>
<keyword evidence="1" id="KW-0812">Transmembrane</keyword>
<organism evidence="2 3">
    <name type="scientific">Litorimonas taeanensis</name>
    <dbReference type="NCBI Taxonomy" id="568099"/>
    <lineage>
        <taxon>Bacteria</taxon>
        <taxon>Pseudomonadati</taxon>
        <taxon>Pseudomonadota</taxon>
        <taxon>Alphaproteobacteria</taxon>
        <taxon>Maricaulales</taxon>
        <taxon>Robiginitomaculaceae</taxon>
    </lineage>
</organism>
<accession>A0A420WI78</accession>
<dbReference type="RefSeq" id="WP_121098565.1">
    <property type="nucleotide sequence ID" value="NZ_RBII01000001.1"/>
</dbReference>
<dbReference type="OrthoDB" id="370541at2"/>
<evidence type="ECO:0000313" key="3">
    <source>
        <dbReference type="Proteomes" id="UP000282211"/>
    </source>
</evidence>
<dbReference type="Gene3D" id="2.60.40.10">
    <property type="entry name" value="Immunoglobulins"/>
    <property type="match status" value="1"/>
</dbReference>
<name>A0A420WI78_9PROT</name>
<dbReference type="AlphaFoldDB" id="A0A420WI78"/>
<dbReference type="InParanoid" id="A0A420WI78"/>
<dbReference type="Proteomes" id="UP000282211">
    <property type="component" value="Unassembled WGS sequence"/>
</dbReference>
<protein>
    <recommendedName>
        <fullName evidence="4">Bacterial Ig domain-containing protein</fullName>
    </recommendedName>
</protein>
<feature type="transmembrane region" description="Helical" evidence="1">
    <location>
        <begin position="6"/>
        <end position="27"/>
    </location>
</feature>
<comment type="caution">
    <text evidence="2">The sequence shown here is derived from an EMBL/GenBank/DDBJ whole genome shotgun (WGS) entry which is preliminary data.</text>
</comment>
<dbReference type="EMBL" id="RBII01000001">
    <property type="protein sequence ID" value="RKQ70731.1"/>
    <property type="molecule type" value="Genomic_DNA"/>
</dbReference>
<keyword evidence="1" id="KW-0472">Membrane</keyword>
<evidence type="ECO:0000256" key="1">
    <source>
        <dbReference type="SAM" id="Phobius"/>
    </source>
</evidence>
<keyword evidence="3" id="KW-1185">Reference proteome</keyword>